<feature type="compositionally biased region" description="Polar residues" evidence="1">
    <location>
        <begin position="523"/>
        <end position="532"/>
    </location>
</feature>
<feature type="compositionally biased region" description="Basic residues" evidence="1">
    <location>
        <begin position="377"/>
        <end position="403"/>
    </location>
</feature>
<sequence>MPPIIIADSDDEDNSYSPSHSPQASLSPRNASAEATRSFGRVSHTTTSTDPSFFRNIYEEQNDAARENAPDRLPGSSNAAPSSSEVTAPAPFQRTVTGLIEPSSLTSISDPTATRDPKASSGKGMSDWTQISTPGRRKAPTAMMDALWDVPSSPETGHARQVPKIRLKRQDAQPTSRPAAKEILKIKPRGGSINKTEVDHDHGLDANGSPTGQRKRRKIENSHLSPQGSNEVDLVTIPFSNDNDGYPESQLAAPSSMLPPTLPPTLPVDNEASFYISAKPLTNAQKLQYQSVQIPSSDYHQDYLLPTFQHVAQMVGSSGSATNVNTPRSDGAGLSTAPMPSAVSEVDAGMATQLNDRRPPSSPDIISLIESPAKPKDARKRGRPKKASPKKASPKRASPKKVTPKKDIPKQDSPERDIPKHDIPYQDESEVAKQNEVVERDSKLDRAESPFVKAAAEDEESDYAEQPIKLKKPRGRPRKKAAEEATQPTTPIEANSRVGKATTTQKKKRGRPRKQDKLDAAEQSPQVMTEPSDNVAPVPSEPVQTKVISEALSEERSVSHEQDKPQDEEPSNPEQNTTVLKETSQNTTSSAALDKTEKDEKRKIPDSPVVEKGAKASPSGLVGKGAGQARGLSAITAASNSKPLYRVGLSKRMRIAPLLKSLRK</sequence>
<feature type="compositionally biased region" description="Polar residues" evidence="1">
    <location>
        <begin position="572"/>
        <end position="591"/>
    </location>
</feature>
<dbReference type="OrthoDB" id="5404794at2759"/>
<evidence type="ECO:0000313" key="3">
    <source>
        <dbReference type="Proteomes" id="UP000722485"/>
    </source>
</evidence>
<dbReference type="PRINTS" id="PR00929">
    <property type="entry name" value="ATHOOK"/>
</dbReference>
<evidence type="ECO:0000256" key="1">
    <source>
        <dbReference type="SAM" id="MobiDB-lite"/>
    </source>
</evidence>
<feature type="compositionally biased region" description="Basic and acidic residues" evidence="1">
    <location>
        <begin position="553"/>
        <end position="567"/>
    </location>
</feature>
<dbReference type="GO" id="GO:0003677">
    <property type="term" value="F:DNA binding"/>
    <property type="evidence" value="ECO:0007669"/>
    <property type="project" value="InterPro"/>
</dbReference>
<dbReference type="AlphaFoldDB" id="A0A9P5GVS5"/>
<dbReference type="InterPro" id="IPR017956">
    <property type="entry name" value="AT_hook_DNA-bd_motif"/>
</dbReference>
<name>A0A9P5GVS5_9HYPO</name>
<feature type="compositionally biased region" description="Basic residues" evidence="1">
    <location>
        <begin position="469"/>
        <end position="479"/>
    </location>
</feature>
<accession>A0A9P5GVS5</accession>
<feature type="compositionally biased region" description="Polar residues" evidence="1">
    <location>
        <begin position="75"/>
        <end position="86"/>
    </location>
</feature>
<feature type="region of interest" description="Disordered" evidence="1">
    <location>
        <begin position="1"/>
        <end position="265"/>
    </location>
</feature>
<dbReference type="EMBL" id="JAANBB010000817">
    <property type="protein sequence ID" value="KAF7533608.1"/>
    <property type="molecule type" value="Genomic_DNA"/>
</dbReference>
<evidence type="ECO:0000313" key="2">
    <source>
        <dbReference type="EMBL" id="KAF7533608.1"/>
    </source>
</evidence>
<comment type="caution">
    <text evidence="2">The sequence shown here is derived from an EMBL/GenBank/DDBJ whole genome shotgun (WGS) entry which is preliminary data.</text>
</comment>
<feature type="compositionally biased region" description="Basic and acidic residues" evidence="1">
    <location>
        <begin position="404"/>
        <end position="448"/>
    </location>
</feature>
<organism evidence="2 3">
    <name type="scientific">Cylindrodendrum hubeiense</name>
    <dbReference type="NCBI Taxonomy" id="595255"/>
    <lineage>
        <taxon>Eukaryota</taxon>
        <taxon>Fungi</taxon>
        <taxon>Dikarya</taxon>
        <taxon>Ascomycota</taxon>
        <taxon>Pezizomycotina</taxon>
        <taxon>Sordariomycetes</taxon>
        <taxon>Hypocreomycetidae</taxon>
        <taxon>Hypocreales</taxon>
        <taxon>Nectriaceae</taxon>
        <taxon>Cylindrodendrum</taxon>
    </lineage>
</organism>
<feature type="region of interest" description="Disordered" evidence="1">
    <location>
        <begin position="317"/>
        <end position="340"/>
    </location>
</feature>
<dbReference type="Proteomes" id="UP000722485">
    <property type="component" value="Unassembled WGS sequence"/>
</dbReference>
<feature type="compositionally biased region" description="Polar residues" evidence="1">
    <location>
        <begin position="15"/>
        <end position="35"/>
    </location>
</feature>
<reference evidence="2" key="1">
    <citation type="submission" date="2020-03" db="EMBL/GenBank/DDBJ databases">
        <title>Draft Genome Sequence of Cylindrodendrum hubeiense.</title>
        <authorList>
            <person name="Buettner E."/>
            <person name="Kellner H."/>
        </authorList>
    </citation>
    <scope>NUCLEOTIDE SEQUENCE</scope>
    <source>
        <strain evidence="2">IHI 201604</strain>
    </source>
</reference>
<evidence type="ECO:0008006" key="4">
    <source>
        <dbReference type="Google" id="ProtNLM"/>
    </source>
</evidence>
<dbReference type="SMART" id="SM00384">
    <property type="entry name" value="AT_hook"/>
    <property type="match status" value="3"/>
</dbReference>
<gene>
    <name evidence="2" type="ORF">G7Z17_g13482</name>
</gene>
<protein>
    <recommendedName>
        <fullName evidence="4">AT hook domain-containing protein</fullName>
    </recommendedName>
</protein>
<feature type="compositionally biased region" description="Polar residues" evidence="1">
    <location>
        <begin position="103"/>
        <end position="112"/>
    </location>
</feature>
<feature type="compositionally biased region" description="Basic and acidic residues" evidence="1">
    <location>
        <begin position="594"/>
        <end position="605"/>
    </location>
</feature>
<keyword evidence="3" id="KW-1185">Reference proteome</keyword>
<proteinExistence type="predicted"/>
<feature type="region of interest" description="Disordered" evidence="1">
    <location>
        <begin position="353"/>
        <end position="628"/>
    </location>
</feature>
<feature type="compositionally biased region" description="Polar residues" evidence="1">
    <location>
        <begin position="317"/>
        <end position="328"/>
    </location>
</feature>